<dbReference type="GO" id="GO:0030246">
    <property type="term" value="F:carbohydrate binding"/>
    <property type="evidence" value="ECO:0007669"/>
    <property type="project" value="InterPro"/>
</dbReference>
<dbReference type="EC" id="3.2.1.23" evidence="3"/>
<evidence type="ECO:0000313" key="8">
    <source>
        <dbReference type="EMBL" id="GMK54128.1"/>
    </source>
</evidence>
<dbReference type="InterPro" id="IPR017853">
    <property type="entry name" value="GH"/>
</dbReference>
<dbReference type="SUPFAM" id="SSF49785">
    <property type="entry name" value="Galactose-binding domain-like"/>
    <property type="match status" value="1"/>
</dbReference>
<evidence type="ECO:0000313" key="9">
    <source>
        <dbReference type="Proteomes" id="UP001222932"/>
    </source>
</evidence>
<keyword evidence="9" id="KW-1185">Reference proteome</keyword>
<accession>A0AAD3Y9L9</accession>
<dbReference type="PROSITE" id="PS00608">
    <property type="entry name" value="GLYCOSYL_HYDROL_F2_2"/>
    <property type="match status" value="1"/>
</dbReference>
<evidence type="ECO:0000256" key="5">
    <source>
        <dbReference type="ARBA" id="ARBA00023295"/>
    </source>
</evidence>
<dbReference type="InterPro" id="IPR032312">
    <property type="entry name" value="LacZ_4"/>
</dbReference>
<dbReference type="SUPFAM" id="SSF51445">
    <property type="entry name" value="(Trans)glycosidases"/>
    <property type="match status" value="1"/>
</dbReference>
<dbReference type="GO" id="GO:0009341">
    <property type="term" value="C:beta-galactosidase complex"/>
    <property type="evidence" value="ECO:0007669"/>
    <property type="project" value="InterPro"/>
</dbReference>
<proteinExistence type="inferred from homology"/>
<sequence length="971" mass="106562">MTQFTSHPGEHEDVAPWRGALRPRAYALSNAVHQSLNGAWKFTLEPTATRTAATAGFQDPDFADGPWDTIPVPSSWVLQDGKYGRPAYQNIRYPFPVDPPLVPTENPTGLYRLAFDLPSDWPTRGKTILRFDGIESWAKVWLNGIELGTTSGSRLPTEFEAPVAAHNTLAVQVHQWSAGSYLEDQDQWWLPGIFRDVTLIHRPPNAVQDHFVHADYDHTDGSGTLLVECTPAGTVRVPELGIEVTTGEEVRMAVEPWSAEVPRLYAATLDTGPDGEVVPLKIGFRSVTIQDAQLKVNGRRILFRGVDRHEFHPETGRTLSLDTMRQDVVLMKAHNINAVRCAHYPPHPAFLGLCDEYGLWVIDEGDFETHGFEVVQWKGSPAAEDMWTANLVNRTERMFERDKNHPSVVVWSLGNEAGFGPNIGRMAAAIRARDARPIHYERDLLGQYVDIYSRMYASQELCARIGRAEEEASDEIEWMGHLLFSEAQLSDAALGAKRRAMPFILCEYAHAMGNGPGGLAEYQAVFHTHARTQGGFVWEWIDHGILQHSPDGRAYYAYGGDFGEVIHDGNFVCDGLLFPDRTPSPGLLEFKKVVEPVEMCARGGTLSILNRYDFADTSGLEFAWRLERDGQLVEGTLNVPPIGAGETGSAVLPDMKGPAEGEAVLTVSARLREAASWAEAGHEVAWAQVRTGALPSAAVDASASPAVQDGAIVLGPARFGLDGQLVQLGALRVAAGRLDIWRAPTDNDVCFESAWRAAGYDRMQHRTDSVEVTSTSVVVRTRVAAADTGRALRTVYTYTSDGVTLHVRVDVTPEGDFAAPLPRLGFLLGLPKEMDRVAWFGLGPGEAYPDSWRAQRLGSFETSIDAWQTHYVRPQENGNRTGVRRATLAGAGRAITIAGGFNLGVRRWTSNELAAARHTVDLGPGDTVWVNIDHAQNGLGTAACGPPPQEQFLLHAEKTSFAFSFTPTDQD</sequence>
<dbReference type="SUPFAM" id="SSF74650">
    <property type="entry name" value="Galactose mutarotase-like"/>
    <property type="match status" value="1"/>
</dbReference>
<dbReference type="InterPro" id="IPR008979">
    <property type="entry name" value="Galactose-bd-like_sf"/>
</dbReference>
<reference evidence="8" key="2">
    <citation type="submission" date="2023-06" db="EMBL/GenBank/DDBJ databases">
        <authorList>
            <person name="Kobayashi Y."/>
            <person name="Kayamori A."/>
            <person name="Aoki K."/>
            <person name="Shiwa Y."/>
            <person name="Fujita N."/>
            <person name="Sugita T."/>
            <person name="Iwasaki W."/>
            <person name="Tanaka N."/>
            <person name="Takashima M."/>
        </authorList>
    </citation>
    <scope>NUCLEOTIDE SEQUENCE</scope>
    <source>
        <strain evidence="8">HIS016</strain>
    </source>
</reference>
<dbReference type="GO" id="GO:0004565">
    <property type="term" value="F:beta-galactosidase activity"/>
    <property type="evidence" value="ECO:0007669"/>
    <property type="project" value="UniProtKB-EC"/>
</dbReference>
<dbReference type="InterPro" id="IPR011013">
    <property type="entry name" value="Gal_mutarotase_sf_dom"/>
</dbReference>
<dbReference type="InterPro" id="IPR023230">
    <property type="entry name" value="Glyco_hydro_2_CS"/>
</dbReference>
<dbReference type="Pfam" id="PF02929">
    <property type="entry name" value="Bgal_small_N"/>
    <property type="match status" value="1"/>
</dbReference>
<dbReference type="InterPro" id="IPR013783">
    <property type="entry name" value="Ig-like_fold"/>
</dbReference>
<evidence type="ECO:0000259" key="7">
    <source>
        <dbReference type="SMART" id="SM01038"/>
    </source>
</evidence>
<dbReference type="Gene3D" id="2.60.40.10">
    <property type="entry name" value="Immunoglobulins"/>
    <property type="match status" value="2"/>
</dbReference>
<organism evidence="8 9">
    <name type="scientific">Cutaneotrichosporon spelunceum</name>
    <dbReference type="NCBI Taxonomy" id="1672016"/>
    <lineage>
        <taxon>Eukaryota</taxon>
        <taxon>Fungi</taxon>
        <taxon>Dikarya</taxon>
        <taxon>Basidiomycota</taxon>
        <taxon>Agaricomycotina</taxon>
        <taxon>Tremellomycetes</taxon>
        <taxon>Trichosporonales</taxon>
        <taxon>Trichosporonaceae</taxon>
        <taxon>Cutaneotrichosporon</taxon>
    </lineage>
</organism>
<dbReference type="EMBL" id="BTCM01000001">
    <property type="protein sequence ID" value="GMK54128.1"/>
    <property type="molecule type" value="Genomic_DNA"/>
</dbReference>
<evidence type="ECO:0000256" key="6">
    <source>
        <dbReference type="ARBA" id="ARBA00032230"/>
    </source>
</evidence>
<keyword evidence="5" id="KW-0326">Glycosidase</keyword>
<comment type="catalytic activity">
    <reaction evidence="1">
        <text>Hydrolysis of terminal non-reducing beta-D-galactose residues in beta-D-galactosides.</text>
        <dbReference type="EC" id="3.2.1.23"/>
    </reaction>
</comment>
<dbReference type="InterPro" id="IPR004199">
    <property type="entry name" value="B-gal_small/dom_5"/>
</dbReference>
<dbReference type="Pfam" id="PF16353">
    <property type="entry name" value="LacZ_4"/>
    <property type="match status" value="1"/>
</dbReference>
<evidence type="ECO:0000256" key="1">
    <source>
        <dbReference type="ARBA" id="ARBA00001412"/>
    </source>
</evidence>
<dbReference type="Pfam" id="PF02836">
    <property type="entry name" value="Glyco_hydro_2_C"/>
    <property type="match status" value="1"/>
</dbReference>
<gene>
    <name evidence="8" type="primary">LAC4</name>
    <name evidence="8" type="ORF">CspeluHIS016_0107140</name>
</gene>
<dbReference type="InterPro" id="IPR014718">
    <property type="entry name" value="GH-type_carb-bd"/>
</dbReference>
<dbReference type="InterPro" id="IPR006101">
    <property type="entry name" value="Glyco_hydro_2"/>
</dbReference>
<dbReference type="PANTHER" id="PTHR46323">
    <property type="entry name" value="BETA-GALACTOSIDASE"/>
    <property type="match status" value="1"/>
</dbReference>
<dbReference type="PRINTS" id="PR00132">
    <property type="entry name" value="GLHYDRLASE2"/>
</dbReference>
<dbReference type="PANTHER" id="PTHR46323:SF2">
    <property type="entry name" value="BETA-GALACTOSIDASE"/>
    <property type="match status" value="1"/>
</dbReference>
<dbReference type="InterPro" id="IPR006104">
    <property type="entry name" value="Glyco_hydro_2_N"/>
</dbReference>
<dbReference type="Gene3D" id="2.60.120.260">
    <property type="entry name" value="Galactose-binding domain-like"/>
    <property type="match status" value="1"/>
</dbReference>
<evidence type="ECO:0000256" key="3">
    <source>
        <dbReference type="ARBA" id="ARBA00012756"/>
    </source>
</evidence>
<dbReference type="Gene3D" id="2.70.98.10">
    <property type="match status" value="1"/>
</dbReference>
<dbReference type="SMART" id="SM01038">
    <property type="entry name" value="Bgal_small_N"/>
    <property type="match status" value="1"/>
</dbReference>
<feature type="domain" description="Beta galactosidase small chain/" evidence="7">
    <location>
        <begin position="713"/>
        <end position="966"/>
    </location>
</feature>
<dbReference type="Proteomes" id="UP001222932">
    <property type="component" value="Unassembled WGS sequence"/>
</dbReference>
<dbReference type="Pfam" id="PF02837">
    <property type="entry name" value="Glyco_hydro_2_N"/>
    <property type="match status" value="1"/>
</dbReference>
<keyword evidence="4" id="KW-0378">Hydrolase</keyword>
<dbReference type="InterPro" id="IPR050347">
    <property type="entry name" value="Bact_Beta-galactosidase"/>
</dbReference>
<comment type="similarity">
    <text evidence="2">Belongs to the glycosyl hydrolase 2 family.</text>
</comment>
<dbReference type="Gene3D" id="3.20.20.80">
    <property type="entry name" value="Glycosidases"/>
    <property type="match status" value="1"/>
</dbReference>
<dbReference type="GO" id="GO:0005990">
    <property type="term" value="P:lactose catabolic process"/>
    <property type="evidence" value="ECO:0007669"/>
    <property type="project" value="TreeGrafter"/>
</dbReference>
<reference evidence="8" key="1">
    <citation type="journal article" date="2023" name="BMC Genomics">
        <title>Chromosome-level genome assemblies of Cutaneotrichosporon spp. (Trichosporonales, Basidiomycota) reveal imbalanced evolution between nucleotide sequences and chromosome synteny.</title>
        <authorList>
            <person name="Kobayashi Y."/>
            <person name="Kayamori A."/>
            <person name="Aoki K."/>
            <person name="Shiwa Y."/>
            <person name="Matsutani M."/>
            <person name="Fujita N."/>
            <person name="Sugita T."/>
            <person name="Iwasaki W."/>
            <person name="Tanaka N."/>
            <person name="Takashima M."/>
        </authorList>
    </citation>
    <scope>NUCLEOTIDE SEQUENCE</scope>
    <source>
        <strain evidence="8">HIS016</strain>
    </source>
</reference>
<name>A0AAD3Y9L9_9TREE</name>
<comment type="caution">
    <text evidence="8">The sequence shown here is derived from an EMBL/GenBank/DDBJ whole genome shotgun (WGS) entry which is preliminary data.</text>
</comment>
<dbReference type="PROSITE" id="PS00719">
    <property type="entry name" value="GLYCOSYL_HYDROL_F2_1"/>
    <property type="match status" value="1"/>
</dbReference>
<protein>
    <recommendedName>
        <fullName evidence="3">beta-galactosidase</fullName>
        <ecNumber evidence="3">3.2.1.23</ecNumber>
    </recommendedName>
    <alternativeName>
        <fullName evidence="6">Lactase</fullName>
    </alternativeName>
</protein>
<dbReference type="InterPro" id="IPR036156">
    <property type="entry name" value="Beta-gal/glucu_dom_sf"/>
</dbReference>
<dbReference type="AlphaFoldDB" id="A0AAD3Y9L9"/>
<dbReference type="InterPro" id="IPR023232">
    <property type="entry name" value="Glyco_hydro_2_AS"/>
</dbReference>
<evidence type="ECO:0000256" key="4">
    <source>
        <dbReference type="ARBA" id="ARBA00022801"/>
    </source>
</evidence>
<dbReference type="InterPro" id="IPR006103">
    <property type="entry name" value="Glyco_hydro_2_cat"/>
</dbReference>
<dbReference type="SUPFAM" id="SSF49303">
    <property type="entry name" value="beta-Galactosidase/glucuronidase domain"/>
    <property type="match status" value="2"/>
</dbReference>
<evidence type="ECO:0000256" key="2">
    <source>
        <dbReference type="ARBA" id="ARBA00007401"/>
    </source>
</evidence>